<evidence type="ECO:0000313" key="1">
    <source>
        <dbReference type="EMBL" id="KAG5633033.1"/>
    </source>
</evidence>
<dbReference type="OrthoDB" id="206201at2759"/>
<proteinExistence type="predicted"/>
<dbReference type="Proteomes" id="UP000775547">
    <property type="component" value="Unassembled WGS sequence"/>
</dbReference>
<evidence type="ECO:0000313" key="2">
    <source>
        <dbReference type="Proteomes" id="UP000775547"/>
    </source>
</evidence>
<reference evidence="1" key="2">
    <citation type="submission" date="2021-10" db="EMBL/GenBank/DDBJ databases">
        <title>Phylogenomics reveals ancestral predisposition of the termite-cultivated fungus Termitomyces towards a domesticated lifestyle.</title>
        <authorList>
            <person name="Auxier B."/>
            <person name="Grum-Grzhimaylo A."/>
            <person name="Cardenas M.E."/>
            <person name="Lodge J.D."/>
            <person name="Laessoe T."/>
            <person name="Pedersen O."/>
            <person name="Smith M.E."/>
            <person name="Kuyper T.W."/>
            <person name="Franco-Molano E.A."/>
            <person name="Baroni T.J."/>
            <person name="Aanen D.K."/>
        </authorList>
    </citation>
    <scope>NUCLEOTIDE SEQUENCE</scope>
    <source>
        <strain evidence="1">AP01</strain>
        <tissue evidence="1">Mycelium</tissue>
    </source>
</reference>
<gene>
    <name evidence="1" type="ORF">DXG03_008779</name>
</gene>
<reference evidence="1" key="1">
    <citation type="submission" date="2020-07" db="EMBL/GenBank/DDBJ databases">
        <authorList>
            <person name="Nieuwenhuis M."/>
            <person name="Van De Peppel L.J.J."/>
        </authorList>
    </citation>
    <scope>NUCLEOTIDE SEQUENCE</scope>
    <source>
        <strain evidence="1">AP01</strain>
        <tissue evidence="1">Mycelium</tissue>
    </source>
</reference>
<organism evidence="1 2">
    <name type="scientific">Asterophora parasitica</name>
    <dbReference type="NCBI Taxonomy" id="117018"/>
    <lineage>
        <taxon>Eukaryota</taxon>
        <taxon>Fungi</taxon>
        <taxon>Dikarya</taxon>
        <taxon>Basidiomycota</taxon>
        <taxon>Agaricomycotina</taxon>
        <taxon>Agaricomycetes</taxon>
        <taxon>Agaricomycetidae</taxon>
        <taxon>Agaricales</taxon>
        <taxon>Tricholomatineae</taxon>
        <taxon>Lyophyllaceae</taxon>
        <taxon>Asterophora</taxon>
    </lineage>
</organism>
<protein>
    <submittedName>
        <fullName evidence="1">Uncharacterized protein</fullName>
    </submittedName>
</protein>
<name>A0A9P7FNA1_9AGAR</name>
<sequence length="54" mass="5969">MLNSTGDAQANPTNCTFKDQDFPTLLYRLALGTPELRFDLVDSNIQLAGTINPR</sequence>
<comment type="caution">
    <text evidence="1">The sequence shown here is derived from an EMBL/GenBank/DDBJ whole genome shotgun (WGS) entry which is preliminary data.</text>
</comment>
<dbReference type="AlphaFoldDB" id="A0A9P7FNA1"/>
<dbReference type="EMBL" id="JABCKV010007611">
    <property type="protein sequence ID" value="KAG5633033.1"/>
    <property type="molecule type" value="Genomic_DNA"/>
</dbReference>
<keyword evidence="2" id="KW-1185">Reference proteome</keyword>
<accession>A0A9P7FNA1</accession>
<feature type="non-terminal residue" evidence="1">
    <location>
        <position position="54"/>
    </location>
</feature>